<sequence>MTSLDTAVSDAGPLVERAVRAEATPWSTETFLDFTSFRDAYSAWHESEDFFNWLQSSSYAVALLAASNLRPLHFTARERGTTPTASSSHAVEASTVHLVLRAPCCNTTVVLSEEERVTLAKVGRLFPFHVGSKGVATQSKNSTVIPVQSTQLERQHQITAGLLARAHRDGCTWRDRHALGERGGETDETTVSCARQLLLGSPSLCITESVTVRAFCAAVTLRSLGSEAATNAPARVRCLLPRGSPPSVVRQRMEETMAVLDPAFSAVHCEASTAVPRMRYTGSNVNDRILQLFFASKKRLRPEASTEAACAETDMRGKEVLRYMALLMSLYGYTVVPADDVHSADTENAGGNEADFRDEETTVGAGSHQPSPQETSQWKSPSTIQSSADDTEVGRHMHTETATQSELISVEDAAKLLGWRARCHFCAHGPAIVAVRERVTRTTTTTITTASTLEGSHIASCAASFSTAEALRKELQCVVDEKGDALQLHGVVGASVESGSGDGGDGGSKDVLGVVAEVEAPLLSANCSQQYGKMKDEAVVAAAATTTELENASDDQSDIAKNYGSRLEKGVSSQEYEEGDCAVSATLSSSVDRGSNGGVEDDNVCVSNEVGSSISGNEETAGEENLEAASCSDVEALGEQSTQMCSGVALVQAEATARVVAAAAAAGTAAAAASGFCRTTAATTTTKVVTRTTHSVTTITITFSRRPTLQRDSQQQLQHQLSSTSGKGHHDSCPWYRLFLTDAIDATALAAPERFMDFTWVTGEDGDTVPDERTADLPNSTSTSMTTSGDQTKCNAHKSEGGVSVDGEARFLPPQDPSPSKREDQTCEDSERHSSRVILVLRFLLPEVERLITTWRLSEEWERARPGEYLRHPLWRTWLTSETLHPVHTESADGIMEQYLRTLERQLMPSQITEEGTGEGSRSSAAASDGKCSDGSVINTAATRVIEKAKWDALGTLEELGVTMGAPLCNANTTLLSRTVESALHLANRSLHRYFANDQVAAEAGSAARSGDARTLLREGLQSLLRFSGISASQSVVASSGAGLKSTLSAPDSEDARGKEASAAVRAFLKTMEERCADDIVRESSSNASRLRRALQREAIPHALHEFTTTVYPTLRSRAADCTATTDDLAFLVNTASVSTNADSCHTLCDLDRSRVAQYLQGMRNAAQEEQLQLQREREKAVEAQRLAEAKAAAVSTAAAAATTTTTSSAPVVRAPATRASASKGPARQKQQQQSQGGRGPHSSPHPSTLPSQMQGLPMHQAPAPSHSNPMALAPHSTRTSSGLAVLQSDVRPTVGPPTQPLGYNNPHWGFPQPSLHGNTGASSPPQPSLMHLQAPDVVGNKALPPTRAPFEGQGGGSEPCNPSAGSGFFLASNVVPGSGQGPIFLGNDRSGVGLDGSAFADDGGPLFSSTHPFGWLPFPSRPSGGDDAGVLAANVYAPTSGGALPRGGASGLSPSAVDSVLGSFDGRHPRSDGAATAEVSRLPHWSSSAVLQGPPTGDTGGGGVLGQSELSVLRRDSTASGNRIDSSKSASTVFGASAPSSFAVSKATAPVMPSLSVPRSGHANRGRGSGGGQQNQQLTPTPCQPSSRGNAVNSSVLGGGPNAHAPPSRGGAGGGGGGRTGRGRSRSGGVGGQRHGGGGFRRGG</sequence>
<reference evidence="3 4" key="1">
    <citation type="submission" date="2018-09" db="EMBL/GenBank/DDBJ databases">
        <authorList>
            <person name="Peiro R."/>
            <person name="Begona"/>
            <person name="Cbmso G."/>
            <person name="Lopez M."/>
            <person name="Gonzalez S."/>
        </authorList>
    </citation>
    <scope>NUCLEOTIDE SEQUENCE [LARGE SCALE GENOMIC DNA]</scope>
</reference>
<dbReference type="EMBL" id="LS997632">
    <property type="protein sequence ID" value="SYZ69214.1"/>
    <property type="molecule type" value="Genomic_DNA"/>
</dbReference>
<feature type="region of interest" description="Disordered" evidence="2">
    <location>
        <begin position="1464"/>
        <end position="1507"/>
    </location>
</feature>
<evidence type="ECO:0000256" key="1">
    <source>
        <dbReference type="SAM" id="Coils"/>
    </source>
</evidence>
<name>A0A3P3ZGP9_LEIBR</name>
<organism evidence="3 4">
    <name type="scientific">Leishmania braziliensis MHOM/BR/75/M2904</name>
    <dbReference type="NCBI Taxonomy" id="420245"/>
    <lineage>
        <taxon>Eukaryota</taxon>
        <taxon>Discoba</taxon>
        <taxon>Euglenozoa</taxon>
        <taxon>Kinetoplastea</taxon>
        <taxon>Metakinetoplastina</taxon>
        <taxon>Trypanosomatida</taxon>
        <taxon>Trypanosomatidae</taxon>
        <taxon>Leishmaniinae</taxon>
        <taxon>Leishmania</taxon>
        <taxon>Leishmania braziliensis species complex</taxon>
    </lineage>
</organism>
<feature type="compositionally biased region" description="Low complexity" evidence="2">
    <location>
        <begin position="1200"/>
        <end position="1210"/>
    </location>
</feature>
<feature type="region of interest" description="Disordered" evidence="2">
    <location>
        <begin position="707"/>
        <end position="729"/>
    </location>
</feature>
<feature type="region of interest" description="Disordered" evidence="2">
    <location>
        <begin position="590"/>
        <end position="624"/>
    </location>
</feature>
<evidence type="ECO:0000256" key="2">
    <source>
        <dbReference type="SAM" id="MobiDB-lite"/>
    </source>
</evidence>
<feature type="coiled-coil region" evidence="1">
    <location>
        <begin position="1160"/>
        <end position="1187"/>
    </location>
</feature>
<feature type="compositionally biased region" description="Gly residues" evidence="2">
    <location>
        <begin position="1611"/>
        <end position="1645"/>
    </location>
</feature>
<feature type="compositionally biased region" description="Polar residues" evidence="2">
    <location>
        <begin position="605"/>
        <end position="618"/>
    </location>
</feature>
<evidence type="ECO:0000313" key="4">
    <source>
        <dbReference type="Proteomes" id="UP000319462"/>
    </source>
</evidence>
<feature type="region of interest" description="Disordered" evidence="2">
    <location>
        <begin position="1554"/>
        <end position="1645"/>
    </location>
</feature>
<evidence type="ECO:0000313" key="3">
    <source>
        <dbReference type="EMBL" id="SYZ69214.1"/>
    </source>
</evidence>
<dbReference type="RefSeq" id="XP_001568040.1">
    <property type="nucleotide sequence ID" value="XM_001567990.2"/>
</dbReference>
<feature type="compositionally biased region" description="Low complexity" evidence="2">
    <location>
        <begin position="710"/>
        <end position="723"/>
    </location>
</feature>
<dbReference type="VEuPathDB" id="TriTrypDB:LbrM.33.2720"/>
<proteinExistence type="predicted"/>
<dbReference type="Proteomes" id="UP000319462">
    <property type="component" value="Chromosome 33"/>
</dbReference>
<feature type="compositionally biased region" description="Polar residues" evidence="2">
    <location>
        <begin position="777"/>
        <end position="794"/>
    </location>
</feature>
<feature type="region of interest" description="Disordered" evidence="2">
    <location>
        <begin position="359"/>
        <end position="404"/>
    </location>
</feature>
<feature type="region of interest" description="Disordered" evidence="2">
    <location>
        <begin position="763"/>
        <end position="830"/>
    </location>
</feature>
<feature type="compositionally biased region" description="Polar residues" evidence="2">
    <location>
        <begin position="368"/>
        <end position="388"/>
    </location>
</feature>
<dbReference type="KEGG" id="lbz:LBRM_33_2720"/>
<feature type="compositionally biased region" description="Polar residues" evidence="2">
    <location>
        <begin position="1519"/>
        <end position="1534"/>
    </location>
</feature>
<feature type="compositionally biased region" description="Low complexity" evidence="2">
    <location>
        <begin position="1223"/>
        <end position="1252"/>
    </location>
</feature>
<accession>A0A3P3ZGP9</accession>
<gene>
    <name evidence="3" type="ORF">LBRM2904_33.2840</name>
</gene>
<feature type="region of interest" description="Disordered" evidence="2">
    <location>
        <begin position="913"/>
        <end position="932"/>
    </location>
</feature>
<protein>
    <submittedName>
        <fullName evidence="3">Hypothetical_protein</fullName>
    </submittedName>
</protein>
<feature type="compositionally biased region" description="Polar residues" evidence="2">
    <location>
        <begin position="1579"/>
        <end position="1597"/>
    </location>
</feature>
<feature type="region of interest" description="Disordered" evidence="2">
    <location>
        <begin position="1200"/>
        <end position="1360"/>
    </location>
</feature>
<feature type="compositionally biased region" description="Basic and acidic residues" evidence="2">
    <location>
        <begin position="819"/>
        <end position="830"/>
    </location>
</feature>
<feature type="region of interest" description="Disordered" evidence="2">
    <location>
        <begin position="1515"/>
        <end position="1534"/>
    </location>
</feature>
<feature type="compositionally biased region" description="Polar residues" evidence="2">
    <location>
        <begin position="913"/>
        <end position="926"/>
    </location>
</feature>
<keyword evidence="1" id="KW-0175">Coiled coil</keyword>